<feature type="transmembrane region" description="Helical" evidence="1">
    <location>
        <begin position="12"/>
        <end position="33"/>
    </location>
</feature>
<dbReference type="RefSeq" id="WP_019162341.1">
    <property type="nucleotide sequence ID" value="NZ_JACOQG010000006.1"/>
</dbReference>
<dbReference type="Proteomes" id="UP000649826">
    <property type="component" value="Unassembled WGS sequence"/>
</dbReference>
<name>A0ABR7IGR0_9FIRM</name>
<evidence type="ECO:0000313" key="3">
    <source>
        <dbReference type="Proteomes" id="UP000649826"/>
    </source>
</evidence>
<keyword evidence="1" id="KW-0472">Membrane</keyword>
<comment type="caution">
    <text evidence="2">The sequence shown here is derived from an EMBL/GenBank/DDBJ whole genome shotgun (WGS) entry which is preliminary data.</text>
</comment>
<evidence type="ECO:0000313" key="2">
    <source>
        <dbReference type="EMBL" id="MBC5779200.1"/>
    </source>
</evidence>
<evidence type="ECO:0000256" key="1">
    <source>
        <dbReference type="SAM" id="Phobius"/>
    </source>
</evidence>
<sequence length="381" mass="43383">MDKQTKKEIRRLTVKVIIVAMVFGLAFWGYAFVYRGRTEPPAKYPVTNQDAAVYSLRGQIQMLSQKEDLIAFAFEDRKNEKEYGTYIIPGLKYTRTFLSAQGSKKAVCTSMTPQGLAITPEYVLISAYCHTGKHNSVIYVINKETHRFIKEVVLPGRPHVGGLAYDEAHNMLWYSSNVNGIAQAVSIKMDVLQNYNYTENNMPIQTNQTCSLYGIMRDSFMTFYKGCLYVGCFNKYTESNIARYSVDGEGNLINTFDKTLGMNFEMAVPLDYSTISEQAQGMAFYNDKLLLSHSFGILPSRVVFYEQSDKRLYVNENSARSFRFPEMIEQIVVEGDDLYVLFESGAYAYRGYTGNVVDRVLKLSLPKMEAFESRNEVGNLD</sequence>
<keyword evidence="1" id="KW-1133">Transmembrane helix</keyword>
<reference evidence="2 3" key="1">
    <citation type="submission" date="2020-08" db="EMBL/GenBank/DDBJ databases">
        <title>Genome public.</title>
        <authorList>
            <person name="Liu C."/>
            <person name="Sun Q."/>
        </authorList>
    </citation>
    <scope>NUCLEOTIDE SEQUENCE [LARGE SCALE GENOMIC DNA]</scope>
    <source>
        <strain evidence="2 3">M29</strain>
    </source>
</reference>
<gene>
    <name evidence="2" type="ORF">H8Z82_05925</name>
</gene>
<organism evidence="2 3">
    <name type="scientific">Blautia difficilis</name>
    <dbReference type="NCBI Taxonomy" id="2763027"/>
    <lineage>
        <taxon>Bacteria</taxon>
        <taxon>Bacillati</taxon>
        <taxon>Bacillota</taxon>
        <taxon>Clostridia</taxon>
        <taxon>Lachnospirales</taxon>
        <taxon>Lachnospiraceae</taxon>
        <taxon>Blautia</taxon>
    </lineage>
</organism>
<proteinExistence type="predicted"/>
<accession>A0ABR7IGR0</accession>
<dbReference type="SUPFAM" id="SSF63825">
    <property type="entry name" value="YWTD domain"/>
    <property type="match status" value="1"/>
</dbReference>
<keyword evidence="3" id="KW-1185">Reference proteome</keyword>
<keyword evidence="1" id="KW-0812">Transmembrane</keyword>
<protein>
    <submittedName>
        <fullName evidence="2">Uncharacterized protein</fullName>
    </submittedName>
</protein>
<dbReference type="EMBL" id="JACOQG010000006">
    <property type="protein sequence ID" value="MBC5779200.1"/>
    <property type="molecule type" value="Genomic_DNA"/>
</dbReference>